<reference evidence="2 3" key="1">
    <citation type="submission" date="2024-10" db="EMBL/GenBank/DDBJ databases">
        <title>Updated reference genomes for cyclostephanoid diatoms.</title>
        <authorList>
            <person name="Roberts W.R."/>
            <person name="Alverson A.J."/>
        </authorList>
    </citation>
    <scope>NUCLEOTIDE SEQUENCE [LARGE SCALE GENOMIC DNA]</scope>
    <source>
        <strain evidence="2 3">AJA010-31</strain>
    </source>
</reference>
<keyword evidence="1" id="KW-0732">Signal</keyword>
<feature type="chain" id="PRO_5044871996" evidence="1">
    <location>
        <begin position="18"/>
        <end position="111"/>
    </location>
</feature>
<evidence type="ECO:0000313" key="3">
    <source>
        <dbReference type="Proteomes" id="UP001530400"/>
    </source>
</evidence>
<dbReference type="Proteomes" id="UP001530400">
    <property type="component" value="Unassembled WGS sequence"/>
</dbReference>
<gene>
    <name evidence="2" type="ORF">ACHAWO_005666</name>
</gene>
<dbReference type="AlphaFoldDB" id="A0ABD3QPX7"/>
<keyword evidence="3" id="KW-1185">Reference proteome</keyword>
<proteinExistence type="predicted"/>
<evidence type="ECO:0000256" key="1">
    <source>
        <dbReference type="SAM" id="SignalP"/>
    </source>
</evidence>
<protein>
    <submittedName>
        <fullName evidence="2">Uncharacterized protein</fullName>
    </submittedName>
</protein>
<sequence length="111" mass="12492">MPSLVLLLLLLDTKTNLRKSDVDSQIFLEGKTTCRDGSKCSSDKDCKKRGLNGNCKERDGEHVEPQMFLEKRTTCRDGSKCSSDKDCEKRGLKVNCKERDGTMPKLSFEDA</sequence>
<accession>A0ABD3QPX7</accession>
<name>A0ABD3QPX7_9STRA</name>
<comment type="caution">
    <text evidence="2">The sequence shown here is derived from an EMBL/GenBank/DDBJ whole genome shotgun (WGS) entry which is preliminary data.</text>
</comment>
<evidence type="ECO:0000313" key="2">
    <source>
        <dbReference type="EMBL" id="KAL3802262.1"/>
    </source>
</evidence>
<feature type="signal peptide" evidence="1">
    <location>
        <begin position="1"/>
        <end position="17"/>
    </location>
</feature>
<organism evidence="2 3">
    <name type="scientific">Cyclotella atomus</name>
    <dbReference type="NCBI Taxonomy" id="382360"/>
    <lineage>
        <taxon>Eukaryota</taxon>
        <taxon>Sar</taxon>
        <taxon>Stramenopiles</taxon>
        <taxon>Ochrophyta</taxon>
        <taxon>Bacillariophyta</taxon>
        <taxon>Coscinodiscophyceae</taxon>
        <taxon>Thalassiosirophycidae</taxon>
        <taxon>Stephanodiscales</taxon>
        <taxon>Stephanodiscaceae</taxon>
        <taxon>Cyclotella</taxon>
    </lineage>
</organism>
<dbReference type="EMBL" id="JALLPJ020000107">
    <property type="protein sequence ID" value="KAL3802262.1"/>
    <property type="molecule type" value="Genomic_DNA"/>
</dbReference>